<evidence type="ECO:0000313" key="11">
    <source>
        <dbReference type="Proteomes" id="UP000470777"/>
    </source>
</evidence>
<feature type="transmembrane region" description="Helical" evidence="1">
    <location>
        <begin position="45"/>
        <end position="65"/>
    </location>
</feature>
<evidence type="ECO:0000313" key="7">
    <source>
        <dbReference type="EMBL" id="RGW44843.1"/>
    </source>
</evidence>
<feature type="transmembrane region" description="Helical" evidence="1">
    <location>
        <begin position="246"/>
        <end position="265"/>
    </location>
</feature>
<comment type="caution">
    <text evidence="2">The sequence shown here is derived from an EMBL/GenBank/DDBJ whole genome shotgun (WGS) entry which is preliminary data.</text>
</comment>
<evidence type="ECO:0000256" key="1">
    <source>
        <dbReference type="SAM" id="Phobius"/>
    </source>
</evidence>
<keyword evidence="1" id="KW-1133">Transmembrane helix</keyword>
<dbReference type="RefSeq" id="WP_117710032.1">
    <property type="nucleotide sequence ID" value="NZ_CP072234.1"/>
</dbReference>
<dbReference type="Proteomes" id="UP000555193">
    <property type="component" value="Unassembled WGS sequence"/>
</dbReference>
<gene>
    <name evidence="7" type="ORF">DWV70_18930</name>
    <name evidence="6" type="ORF">DWW27_22955</name>
    <name evidence="4" type="ORF">GAY17_15265</name>
    <name evidence="2" type="ORF">GAZ76_05125</name>
    <name evidence="3" type="ORF">GAZ92_14655</name>
    <name evidence="5" type="ORF">HKQ54_09525</name>
</gene>
<feature type="transmembrane region" description="Helical" evidence="1">
    <location>
        <begin position="109"/>
        <end position="125"/>
    </location>
</feature>
<feature type="transmembrane region" description="Helical" evidence="1">
    <location>
        <begin position="199"/>
        <end position="217"/>
    </location>
</feature>
<dbReference type="Proteomes" id="UP000285379">
    <property type="component" value="Unassembled WGS sequence"/>
</dbReference>
<reference evidence="8 9" key="1">
    <citation type="submission" date="2018-08" db="EMBL/GenBank/DDBJ databases">
        <title>A genome reference for cultivated species of the human gut microbiota.</title>
        <authorList>
            <person name="Zou Y."/>
            <person name="Xue W."/>
            <person name="Luo G."/>
        </authorList>
    </citation>
    <scope>NUCLEOTIDE SEQUENCE [LARGE SCALE GENOMIC DNA]</scope>
    <source>
        <strain evidence="7 9">AF12-25</strain>
        <strain evidence="6 8">AF14-8</strain>
    </source>
</reference>
<feature type="transmembrane region" description="Helical" evidence="1">
    <location>
        <begin position="77"/>
        <end position="97"/>
    </location>
</feature>
<dbReference type="EMBL" id="JABDSH010000074">
    <property type="protein sequence ID" value="NMW36371.1"/>
    <property type="molecule type" value="Genomic_DNA"/>
</dbReference>
<organism evidence="2 12">
    <name type="scientific">Phocaeicola vulgatus</name>
    <name type="common">Bacteroides vulgatus</name>
    <dbReference type="NCBI Taxonomy" id="821"/>
    <lineage>
        <taxon>Bacteria</taxon>
        <taxon>Pseudomonadati</taxon>
        <taxon>Bacteroidota</taxon>
        <taxon>Bacteroidia</taxon>
        <taxon>Bacteroidales</taxon>
        <taxon>Bacteroidaceae</taxon>
        <taxon>Phocaeicola</taxon>
    </lineage>
</organism>
<dbReference type="Proteomes" id="UP000470777">
    <property type="component" value="Unassembled WGS sequence"/>
</dbReference>
<protein>
    <recommendedName>
        <fullName evidence="14">O-antigen ligase domain-containing protein</fullName>
    </recommendedName>
</protein>
<keyword evidence="1" id="KW-0812">Transmembrane</keyword>
<feature type="transmembrane region" description="Helical" evidence="1">
    <location>
        <begin position="223"/>
        <end position="239"/>
    </location>
</feature>
<evidence type="ECO:0008006" key="14">
    <source>
        <dbReference type="Google" id="ProtNLM"/>
    </source>
</evidence>
<dbReference type="Proteomes" id="UP000285469">
    <property type="component" value="Unassembled WGS sequence"/>
</dbReference>
<evidence type="ECO:0000313" key="3">
    <source>
        <dbReference type="EMBL" id="KAB6690838.1"/>
    </source>
</evidence>
<sequence>MIVQERDVHFNVNNVLIAHWNRMFLGIYVFEMGNMFYEFIFRDNYLCRLMSLVGICLLIYSFICVPKRLPFSKNPGICIIAILYICVSLITIFRGVLQSKIGDLIISPQYFWQYVLPFAVFLKIPRNYFEILYKWCLIYVITALCFCIYNFQDFYIDATAIVNSMVGWESYVLNRPQIPCQLALPMCIYFFSWKNINNVGKMIIVVTFILALCAALFAGRRSVAASLLFFVLISIIIYLRRKKMKFLFLMLLFLSLFYIKMDYLLETLEDTFVVLFDRIDADTRSGVEDDFFRDFTGVEEWLFGRGMDGTYRSPSVAELDTMNRRGIETGYLNIILHGGLFLLFPYIIILLYSVINNVARRKDSYFSLSVIVYIIFHFVWLYPSGTPKLNLEYFVLWNFIAISYLTPDYFNKDC</sequence>
<accession>A0A397WLZ9</accession>
<evidence type="ECO:0000313" key="10">
    <source>
        <dbReference type="Proteomes" id="UP000437380"/>
    </source>
</evidence>
<dbReference type="AlphaFoldDB" id="A0A397WLZ9"/>
<name>A0A397WLZ9_PHOVU</name>
<evidence type="ECO:0000313" key="8">
    <source>
        <dbReference type="Proteomes" id="UP000285379"/>
    </source>
</evidence>
<dbReference type="Proteomes" id="UP000470952">
    <property type="component" value="Unassembled WGS sequence"/>
</dbReference>
<dbReference type="EMBL" id="WCZY01000021">
    <property type="protein sequence ID" value="KAB6690838.1"/>
    <property type="molecule type" value="Genomic_DNA"/>
</dbReference>
<feature type="transmembrane region" description="Helical" evidence="1">
    <location>
        <begin position="132"/>
        <end position="152"/>
    </location>
</feature>
<dbReference type="EMBL" id="WDAG01000004">
    <property type="protein sequence ID" value="KAB6662073.1"/>
    <property type="molecule type" value="Genomic_DNA"/>
</dbReference>
<evidence type="ECO:0000313" key="6">
    <source>
        <dbReference type="EMBL" id="RGV02878.1"/>
    </source>
</evidence>
<reference evidence="5 13" key="3">
    <citation type="submission" date="2020-04" db="EMBL/GenBank/DDBJ databases">
        <title>A novel gut-associated lysogenic phage, Bacteroides phage BV01, alters the host transcriptome and bile acid metabolism in Bacteroides vulgatus.</title>
        <authorList>
            <person name="Campbell D.E."/>
            <person name="Ly L."/>
            <person name="Ridlon J.M."/>
            <person name="Hsiao A."/>
            <person name="Degnan P.H."/>
        </authorList>
    </citation>
    <scope>NUCLEOTIDE SEQUENCE [LARGE SCALE GENOMIC DNA]</scope>
    <source>
        <strain evidence="5 13">VPI-4506</strain>
    </source>
</reference>
<evidence type="ECO:0000313" key="9">
    <source>
        <dbReference type="Proteomes" id="UP000285469"/>
    </source>
</evidence>
<evidence type="ECO:0000313" key="13">
    <source>
        <dbReference type="Proteomes" id="UP000555193"/>
    </source>
</evidence>
<proteinExistence type="predicted"/>
<dbReference type="EMBL" id="QSAI01000045">
    <property type="protein sequence ID" value="RGW44843.1"/>
    <property type="molecule type" value="Genomic_DNA"/>
</dbReference>
<evidence type="ECO:0000313" key="2">
    <source>
        <dbReference type="EMBL" id="KAB6662073.1"/>
    </source>
</evidence>
<reference evidence="10 11" key="2">
    <citation type="journal article" date="2019" name="Nat. Med.">
        <title>A library of human gut bacterial isolates paired with longitudinal multiomics data enables mechanistic microbiome research.</title>
        <authorList>
            <person name="Poyet M."/>
            <person name="Groussin M."/>
            <person name="Gibbons S.M."/>
            <person name="Avila-Pacheco J."/>
            <person name="Jiang X."/>
            <person name="Kearney S.M."/>
            <person name="Perrotta A.R."/>
            <person name="Berdy B."/>
            <person name="Zhao S."/>
            <person name="Lieberman T.D."/>
            <person name="Swanson P.K."/>
            <person name="Smith M."/>
            <person name="Roesemann S."/>
            <person name="Alexander J.E."/>
            <person name="Rich S.A."/>
            <person name="Livny J."/>
            <person name="Vlamakis H."/>
            <person name="Clish C."/>
            <person name="Bullock K."/>
            <person name="Deik A."/>
            <person name="Scott J."/>
            <person name="Pierce K.A."/>
            <person name="Xavier R.J."/>
            <person name="Alm E.J."/>
        </authorList>
    </citation>
    <scope>NUCLEOTIDE SEQUENCE [LARGE SCALE GENOMIC DNA]</scope>
    <source>
        <strain evidence="4 10">BIOML-A82</strain>
        <strain evidence="3 11">BIOML-A85</strain>
        <strain evidence="2 12">BIOML-A93</strain>
    </source>
</reference>
<feature type="transmembrane region" description="Helical" evidence="1">
    <location>
        <begin position="364"/>
        <end position="382"/>
    </location>
</feature>
<dbReference type="Proteomes" id="UP000437380">
    <property type="component" value="Unassembled WGS sequence"/>
</dbReference>
<evidence type="ECO:0000313" key="12">
    <source>
        <dbReference type="Proteomes" id="UP000470952"/>
    </source>
</evidence>
<feature type="transmembrane region" description="Helical" evidence="1">
    <location>
        <begin position="331"/>
        <end position="352"/>
    </location>
</feature>
<dbReference type="EMBL" id="WCZV01000021">
    <property type="protein sequence ID" value="KAB6698197.1"/>
    <property type="molecule type" value="Genomic_DNA"/>
</dbReference>
<evidence type="ECO:0000313" key="5">
    <source>
        <dbReference type="EMBL" id="NMW36371.1"/>
    </source>
</evidence>
<dbReference type="EMBL" id="QRYT01000105">
    <property type="protein sequence ID" value="RGV02878.1"/>
    <property type="molecule type" value="Genomic_DNA"/>
</dbReference>
<evidence type="ECO:0000313" key="4">
    <source>
        <dbReference type="EMBL" id="KAB6698197.1"/>
    </source>
</evidence>
<keyword evidence="1" id="KW-0472">Membrane</keyword>